<protein>
    <submittedName>
        <fullName evidence="1">Uncharacterized protein</fullName>
    </submittedName>
</protein>
<dbReference type="EMBL" id="JAPJUH010000001">
    <property type="protein sequence ID" value="MCX3263717.1"/>
    <property type="molecule type" value="Genomic_DNA"/>
</dbReference>
<name>A0A9X3DA57_9SPHI</name>
<proteinExistence type="predicted"/>
<gene>
    <name evidence="1" type="ORF">OQZ29_03115</name>
</gene>
<comment type="caution">
    <text evidence="1">The sequence shown here is derived from an EMBL/GenBank/DDBJ whole genome shotgun (WGS) entry which is preliminary data.</text>
</comment>
<accession>A0A9X3DA57</accession>
<organism evidence="1 2">
    <name type="scientific">Pedobacter agri</name>
    <dbReference type="NCBI Taxonomy" id="454586"/>
    <lineage>
        <taxon>Bacteria</taxon>
        <taxon>Pseudomonadati</taxon>
        <taxon>Bacteroidota</taxon>
        <taxon>Sphingobacteriia</taxon>
        <taxon>Sphingobacteriales</taxon>
        <taxon>Sphingobacteriaceae</taxon>
        <taxon>Pedobacter</taxon>
    </lineage>
</organism>
<dbReference type="RefSeq" id="WP_010601109.1">
    <property type="nucleotide sequence ID" value="NZ_JAPJUH010000001.1"/>
</dbReference>
<evidence type="ECO:0000313" key="2">
    <source>
        <dbReference type="Proteomes" id="UP001142592"/>
    </source>
</evidence>
<keyword evidence="2" id="KW-1185">Reference proteome</keyword>
<reference evidence="1" key="1">
    <citation type="submission" date="2022-11" db="EMBL/GenBank/DDBJ databases">
        <authorList>
            <person name="Graham C."/>
            <person name="Newman J.D."/>
        </authorList>
    </citation>
    <scope>NUCLEOTIDE SEQUENCE</scope>
    <source>
        <strain evidence="1">DSM 19486</strain>
    </source>
</reference>
<evidence type="ECO:0000313" key="1">
    <source>
        <dbReference type="EMBL" id="MCX3263717.1"/>
    </source>
</evidence>
<dbReference type="AlphaFoldDB" id="A0A9X3DA57"/>
<sequence length="167" mass="18602">MSVDFFRAECVGKSGKRVFGICDDPPPPHLPAYLDETHGEKWIAVVHNNRAIEVTFIAIDHCIDFPLLPDGKQGKKCDGMLTYEDVVIFVELKDSSQGAGAWADPAQLTATILEFEKQEEAKQLAVKIAHLVNKQKPVFDRGQQGKISQFQLDTGYVLRLNAHIDIV</sequence>
<dbReference type="Proteomes" id="UP001142592">
    <property type="component" value="Unassembled WGS sequence"/>
</dbReference>